<dbReference type="Proteomes" id="UP000249828">
    <property type="component" value="Unassembled WGS sequence"/>
</dbReference>
<protein>
    <recommendedName>
        <fullName evidence="3">SpoVT-AbrB domain-containing protein</fullName>
    </recommendedName>
</protein>
<evidence type="ECO:0008006" key="3">
    <source>
        <dbReference type="Google" id="ProtNLM"/>
    </source>
</evidence>
<gene>
    <name evidence="1" type="ORF">CI088_02195</name>
</gene>
<evidence type="ECO:0000313" key="2">
    <source>
        <dbReference type="Proteomes" id="UP000249828"/>
    </source>
</evidence>
<dbReference type="RefSeq" id="WP_111247050.1">
    <property type="nucleotide sequence ID" value="NZ_PIEU01000023.1"/>
</dbReference>
<proteinExistence type="predicted"/>
<dbReference type="SUPFAM" id="SSF89447">
    <property type="entry name" value="AbrB/MazE/MraZ-like"/>
    <property type="match status" value="1"/>
</dbReference>
<name>A0A2W3ZI15_9ENTE</name>
<dbReference type="AlphaFoldDB" id="A0A2W3ZI15"/>
<dbReference type="InterPro" id="IPR037914">
    <property type="entry name" value="SpoVT-AbrB_sf"/>
</dbReference>
<evidence type="ECO:0000313" key="1">
    <source>
        <dbReference type="EMBL" id="PZL76930.1"/>
    </source>
</evidence>
<reference evidence="1 2" key="1">
    <citation type="submission" date="2017-11" db="EMBL/GenBank/DDBJ databases">
        <title>Draft genome sequence of Enterococcus plantarum TRW2 strain isolated from lettuce.</title>
        <authorList>
            <person name="Kim E.B."/>
            <person name="Marco M.L."/>
            <person name="Williams T.R."/>
            <person name="You I.H."/>
        </authorList>
    </citation>
    <scope>NUCLEOTIDE SEQUENCE [LARGE SCALE GENOMIC DNA]</scope>
    <source>
        <strain evidence="1 2">TRW2</strain>
    </source>
</reference>
<accession>A0A2W3ZI15</accession>
<dbReference type="EMBL" id="PIEU01000023">
    <property type="protein sequence ID" value="PZL76930.1"/>
    <property type="molecule type" value="Genomic_DNA"/>
</dbReference>
<organism evidence="1 2">
    <name type="scientific">Enterococcus plantarum</name>
    <dbReference type="NCBI Taxonomy" id="1077675"/>
    <lineage>
        <taxon>Bacteria</taxon>
        <taxon>Bacillati</taxon>
        <taxon>Bacillota</taxon>
        <taxon>Bacilli</taxon>
        <taxon>Lactobacillales</taxon>
        <taxon>Enterococcaceae</taxon>
        <taxon>Enterococcus</taxon>
    </lineage>
</organism>
<keyword evidence="2" id="KW-1185">Reference proteome</keyword>
<sequence length="110" mass="12867">MVTEYEPFRSWRSDALINKTREELKIAEVIRTSKQIKKHGDTYITSLPKEVIQALSLEKEDRLDFIVCDGQVSLEKSLAIKPENSSNEFSDDINFFMNKHDKTFRNLVEK</sequence>
<dbReference type="Gene3D" id="2.10.260.10">
    <property type="match status" value="1"/>
</dbReference>
<comment type="caution">
    <text evidence="1">The sequence shown here is derived from an EMBL/GenBank/DDBJ whole genome shotgun (WGS) entry which is preliminary data.</text>
</comment>